<evidence type="ECO:0000256" key="1">
    <source>
        <dbReference type="ARBA" id="ARBA00004141"/>
    </source>
</evidence>
<name>A0A4R6T982_9BACT</name>
<keyword evidence="2" id="KW-0813">Transport</keyword>
<keyword evidence="3" id="KW-0050">Antiport</keyword>
<comment type="subcellular location">
    <subcellularLocation>
        <location evidence="1">Membrane</location>
        <topology evidence="1">Multi-pass membrane protein</topology>
    </subcellularLocation>
</comment>
<dbReference type="GO" id="GO:1902600">
    <property type="term" value="P:proton transmembrane transport"/>
    <property type="evidence" value="ECO:0007669"/>
    <property type="project" value="InterPro"/>
</dbReference>
<keyword evidence="7 8" id="KW-0472">Membrane</keyword>
<dbReference type="GO" id="GO:0016020">
    <property type="term" value="C:membrane"/>
    <property type="evidence" value="ECO:0007669"/>
    <property type="project" value="UniProtKB-SubCell"/>
</dbReference>
<dbReference type="EMBL" id="SNYF01000006">
    <property type="protein sequence ID" value="TDQ17538.1"/>
    <property type="molecule type" value="Genomic_DNA"/>
</dbReference>
<evidence type="ECO:0000313" key="11">
    <source>
        <dbReference type="Proteomes" id="UP000294535"/>
    </source>
</evidence>
<feature type="transmembrane region" description="Helical" evidence="8">
    <location>
        <begin position="305"/>
        <end position="326"/>
    </location>
</feature>
<dbReference type="InterPro" id="IPR038770">
    <property type="entry name" value="Na+/solute_symporter_sf"/>
</dbReference>
<feature type="transmembrane region" description="Helical" evidence="8">
    <location>
        <begin position="127"/>
        <end position="146"/>
    </location>
</feature>
<dbReference type="InterPro" id="IPR006153">
    <property type="entry name" value="Cation/H_exchanger_TM"/>
</dbReference>
<evidence type="ECO:0000259" key="9">
    <source>
        <dbReference type="Pfam" id="PF00999"/>
    </source>
</evidence>
<feature type="domain" description="Cation/H+ exchanger transmembrane" evidence="9">
    <location>
        <begin position="26"/>
        <end position="395"/>
    </location>
</feature>
<feature type="transmembrane region" description="Helical" evidence="8">
    <location>
        <begin position="43"/>
        <end position="61"/>
    </location>
</feature>
<keyword evidence="5 8" id="KW-1133">Transmembrane helix</keyword>
<evidence type="ECO:0000256" key="2">
    <source>
        <dbReference type="ARBA" id="ARBA00022448"/>
    </source>
</evidence>
<gene>
    <name evidence="10" type="ORF">DFQ04_2192</name>
</gene>
<feature type="transmembrane region" description="Helical" evidence="8">
    <location>
        <begin position="67"/>
        <end position="86"/>
    </location>
</feature>
<accession>A0A4R6T982</accession>
<sequence length="716" mass="79299">MISLLGMLEFDLPITHQGMKFFLILLIILLAPMVLNRLRIPPLLGLIIAGAVIGPKGLELMERDSGILLSGTAGLLYIMFLAGLEIDLDEFRKNSRKSFIFGMYTFWIPMILGTGAGLFLFEFSMSSSILLASMFASHTLIAYPIISKLGVAKNRVVTVTVGGTLITDTLALLILAVIVGMAQGEVNLAFWVKMAVSLVVFAVLVLILLPKFGDWFLKKNEDKVTQYIFVLALVFLGALLAELAGMEGIIGAFLVGLALSPIIPRTSPLMNRIEFVGNAIFIPFFLISVGMLVDFRVFISDRETIFVATVMTIVATTAKYLAALAAQKSFGYSIAERRIIFGLSNAQAAATLAAVLVGYNTVLGTNELGEPIRLLSESVLNGTIVMILVTCTIATLEAQKGAQKLILSEAGLSESSTKEWPEKFLIPIRNEETAEELLSLSVFLKSSRKESSLYGLSILHPENQEQDAEVKAQKTLNKASIIASATDNFLIELLRYDSDVVHGIASVVHENKITDLILGLHIQQNLNDSFLGKMTNSLLEKVNATTYIYKPHQPFSSHKRHLVLIPPRAEEELGFPFWLKKIWNIAKNSGRRMIFYVNEDTKAFLLKILENNPIRADFRPFPSWDDPGNLNILLKPDDNLIMVLSRRGNPSYHPNMDLVPELVQTWLKDHSFVLVFPNPLDARTIQSHDFLHSNLAGPRSRFELIRAGISRLFPGK</sequence>
<proteinExistence type="predicted"/>
<feature type="transmembrane region" description="Helical" evidence="8">
    <location>
        <begin position="275"/>
        <end position="299"/>
    </location>
</feature>
<feature type="transmembrane region" description="Helical" evidence="8">
    <location>
        <begin position="246"/>
        <end position="263"/>
    </location>
</feature>
<evidence type="ECO:0000256" key="7">
    <source>
        <dbReference type="ARBA" id="ARBA00023136"/>
    </source>
</evidence>
<dbReference type="PANTHER" id="PTHR43562">
    <property type="entry name" value="NAPA-TYPE SODIUM/HYDROGEN ANTIPORTER"/>
    <property type="match status" value="1"/>
</dbReference>
<dbReference type="RefSeq" id="WP_133555662.1">
    <property type="nucleotide sequence ID" value="NZ_SNYF01000006.1"/>
</dbReference>
<evidence type="ECO:0000256" key="3">
    <source>
        <dbReference type="ARBA" id="ARBA00022449"/>
    </source>
</evidence>
<organism evidence="10 11">
    <name type="scientific">Algoriphagus boseongensis</name>
    <dbReference type="NCBI Taxonomy" id="1442587"/>
    <lineage>
        <taxon>Bacteria</taxon>
        <taxon>Pseudomonadati</taxon>
        <taxon>Bacteroidota</taxon>
        <taxon>Cytophagia</taxon>
        <taxon>Cytophagales</taxon>
        <taxon>Cyclobacteriaceae</taxon>
        <taxon>Algoriphagus</taxon>
    </lineage>
</organism>
<feature type="transmembrane region" description="Helical" evidence="8">
    <location>
        <begin position="188"/>
        <end position="212"/>
    </location>
</feature>
<dbReference type="Gene3D" id="1.20.1530.20">
    <property type="match status" value="1"/>
</dbReference>
<dbReference type="AlphaFoldDB" id="A0A4R6T982"/>
<evidence type="ECO:0000256" key="4">
    <source>
        <dbReference type="ARBA" id="ARBA00022692"/>
    </source>
</evidence>
<dbReference type="Proteomes" id="UP000294535">
    <property type="component" value="Unassembled WGS sequence"/>
</dbReference>
<evidence type="ECO:0000256" key="6">
    <source>
        <dbReference type="ARBA" id="ARBA00023065"/>
    </source>
</evidence>
<protein>
    <submittedName>
        <fullName evidence="10">Transporter (CPA2 family)</fullName>
    </submittedName>
</protein>
<feature type="transmembrane region" description="Helical" evidence="8">
    <location>
        <begin position="158"/>
        <end position="182"/>
    </location>
</feature>
<keyword evidence="6" id="KW-0406">Ion transport</keyword>
<dbReference type="GO" id="GO:0015297">
    <property type="term" value="F:antiporter activity"/>
    <property type="evidence" value="ECO:0007669"/>
    <property type="project" value="UniProtKB-KW"/>
</dbReference>
<reference evidence="10 11" key="1">
    <citation type="submission" date="2019-03" db="EMBL/GenBank/DDBJ databases">
        <title>Genomic Encyclopedia of Type Strains, Phase III (KMG-III): the genomes of soil and plant-associated and newly described type strains.</title>
        <authorList>
            <person name="Whitman W."/>
        </authorList>
    </citation>
    <scope>NUCLEOTIDE SEQUENCE [LARGE SCALE GENOMIC DNA]</scope>
    <source>
        <strain evidence="10 11">CECT 8446</strain>
    </source>
</reference>
<evidence type="ECO:0000256" key="5">
    <source>
        <dbReference type="ARBA" id="ARBA00022989"/>
    </source>
</evidence>
<keyword evidence="11" id="KW-1185">Reference proteome</keyword>
<dbReference type="Pfam" id="PF00999">
    <property type="entry name" value="Na_H_Exchanger"/>
    <property type="match status" value="1"/>
</dbReference>
<feature type="transmembrane region" description="Helical" evidence="8">
    <location>
        <begin position="338"/>
        <end position="359"/>
    </location>
</feature>
<dbReference type="PANTHER" id="PTHR43562:SF4">
    <property type="entry name" value="NA(+)_H(+) ANTIPORTER NHAS5"/>
    <property type="match status" value="1"/>
</dbReference>
<evidence type="ECO:0000313" key="10">
    <source>
        <dbReference type="EMBL" id="TDQ17538.1"/>
    </source>
</evidence>
<evidence type="ECO:0000256" key="8">
    <source>
        <dbReference type="SAM" id="Phobius"/>
    </source>
</evidence>
<feature type="transmembrane region" description="Helical" evidence="8">
    <location>
        <begin position="20"/>
        <end position="36"/>
    </location>
</feature>
<dbReference type="OrthoDB" id="9793589at2"/>
<feature type="transmembrane region" description="Helical" evidence="8">
    <location>
        <begin position="98"/>
        <end position="121"/>
    </location>
</feature>
<comment type="caution">
    <text evidence="10">The sequence shown here is derived from an EMBL/GenBank/DDBJ whole genome shotgun (WGS) entry which is preliminary data.</text>
</comment>
<keyword evidence="4 8" id="KW-0812">Transmembrane</keyword>